<evidence type="ECO:0000256" key="1">
    <source>
        <dbReference type="ARBA" id="ARBA00004323"/>
    </source>
</evidence>
<dbReference type="Pfam" id="PF04577">
    <property type="entry name" value="Glyco_transf_61"/>
    <property type="match status" value="1"/>
</dbReference>
<reference evidence="8" key="1">
    <citation type="submission" date="2020-01" db="EMBL/GenBank/DDBJ databases">
        <title>Genome sequence of Kobresia littledalei, the first chromosome-level genome in the family Cyperaceae.</title>
        <authorList>
            <person name="Qu G."/>
        </authorList>
    </citation>
    <scope>NUCLEOTIDE SEQUENCE</scope>
    <source>
        <strain evidence="8">C.B.Clarke</strain>
        <tissue evidence="8">Leaf</tissue>
    </source>
</reference>
<evidence type="ECO:0000313" key="8">
    <source>
        <dbReference type="EMBL" id="KAF3330739.1"/>
    </source>
</evidence>
<dbReference type="GO" id="GO:0000139">
    <property type="term" value="C:Golgi membrane"/>
    <property type="evidence" value="ECO:0007669"/>
    <property type="project" value="UniProtKB-SubCell"/>
</dbReference>
<sequence>MVHHQRILLPQQKNKPDLEQSPGSFKLHSLNQIMSYDYYLSIRNHRSNTGFLRLLLLFSLFSFILLFSPRLFFSSIYTLDNPTQEENWPAPCSDMPNNTICCDRTAIRTDVCYMRGDVRTNSNSNSLFLVSSNSSNIEEKIRPYTRKWETSVMSTIDELHLKTVKPESMPSQKCDVVHNVPAVVFSTGGYTGNVYHEFNDGIIPLYITSQKFNGEVVFVMLEYHDWWMTKYGYAISHLSNHPAIDFSNDKRTHCFSEVIVGLKIHDELAIDPAKMDDHKTIRDFRNFLDEAYKPRIRGIIKEETEKPSKAQKTQIKASNTRNQLSLERPKLVILSRNGSRKIENEGRLVKVAKEVGFNVQILRPKRSTELEKIYMHMNSSDVMVGVHGAAMTHFLFMRPGSVFIQVVPLGTDWAAETYYGEPAVKLGLRYINYKLLPRESSLYEEYKKDDPVLRDPDSINAKGWQYTKKVYLDGQNVKLDLVRFRKRLIRAYQYTLRKRQQENMIN</sequence>
<keyword evidence="6" id="KW-0812">Transmembrane</keyword>
<keyword evidence="5" id="KW-0325">Glycoprotein</keyword>
<evidence type="ECO:0000256" key="4">
    <source>
        <dbReference type="ARBA" id="ARBA00022679"/>
    </source>
</evidence>
<feature type="transmembrane region" description="Helical" evidence="6">
    <location>
        <begin position="51"/>
        <end position="73"/>
    </location>
</feature>
<proteinExistence type="predicted"/>
<organism evidence="8 9">
    <name type="scientific">Carex littledalei</name>
    <dbReference type="NCBI Taxonomy" id="544730"/>
    <lineage>
        <taxon>Eukaryota</taxon>
        <taxon>Viridiplantae</taxon>
        <taxon>Streptophyta</taxon>
        <taxon>Embryophyta</taxon>
        <taxon>Tracheophyta</taxon>
        <taxon>Spermatophyta</taxon>
        <taxon>Magnoliopsida</taxon>
        <taxon>Liliopsida</taxon>
        <taxon>Poales</taxon>
        <taxon>Cyperaceae</taxon>
        <taxon>Cyperoideae</taxon>
        <taxon>Cariceae</taxon>
        <taxon>Carex</taxon>
        <taxon>Carex subgen. Euthyceras</taxon>
    </lineage>
</organism>
<comment type="subcellular location">
    <subcellularLocation>
        <location evidence="1">Golgi apparatus membrane</location>
        <topology evidence="1">Single-pass type II membrane protein</topology>
    </subcellularLocation>
</comment>
<dbReference type="Proteomes" id="UP000623129">
    <property type="component" value="Unassembled WGS sequence"/>
</dbReference>
<dbReference type="OrthoDB" id="529273at2759"/>
<evidence type="ECO:0000256" key="2">
    <source>
        <dbReference type="ARBA" id="ARBA00004881"/>
    </source>
</evidence>
<dbReference type="AlphaFoldDB" id="A0A833R7J1"/>
<dbReference type="InterPro" id="IPR049625">
    <property type="entry name" value="Glyco_transf_61_cat"/>
</dbReference>
<keyword evidence="6" id="KW-0472">Membrane</keyword>
<evidence type="ECO:0000256" key="6">
    <source>
        <dbReference type="SAM" id="Phobius"/>
    </source>
</evidence>
<keyword evidence="3" id="KW-0328">Glycosyltransferase</keyword>
<evidence type="ECO:0000259" key="7">
    <source>
        <dbReference type="Pfam" id="PF04577"/>
    </source>
</evidence>
<evidence type="ECO:0000256" key="5">
    <source>
        <dbReference type="ARBA" id="ARBA00023180"/>
    </source>
</evidence>
<dbReference type="GO" id="GO:0016763">
    <property type="term" value="F:pentosyltransferase activity"/>
    <property type="evidence" value="ECO:0007669"/>
    <property type="project" value="UniProtKB-ARBA"/>
</dbReference>
<accession>A0A833R7J1</accession>
<dbReference type="PANTHER" id="PTHR20961">
    <property type="entry name" value="GLYCOSYLTRANSFERASE"/>
    <property type="match status" value="1"/>
</dbReference>
<keyword evidence="4" id="KW-0808">Transferase</keyword>
<feature type="domain" description="Glycosyltransferase 61 catalytic" evidence="7">
    <location>
        <begin position="314"/>
        <end position="404"/>
    </location>
</feature>
<keyword evidence="9" id="KW-1185">Reference proteome</keyword>
<protein>
    <recommendedName>
        <fullName evidence="7">Glycosyltransferase 61 catalytic domain-containing protein</fullName>
    </recommendedName>
</protein>
<evidence type="ECO:0000256" key="3">
    <source>
        <dbReference type="ARBA" id="ARBA00022676"/>
    </source>
</evidence>
<gene>
    <name evidence="8" type="ORF">FCM35_KLT04093</name>
</gene>
<evidence type="ECO:0000313" key="9">
    <source>
        <dbReference type="Proteomes" id="UP000623129"/>
    </source>
</evidence>
<dbReference type="EMBL" id="SWLB01000013">
    <property type="protein sequence ID" value="KAF3330739.1"/>
    <property type="molecule type" value="Genomic_DNA"/>
</dbReference>
<dbReference type="PANTHER" id="PTHR20961:SF124">
    <property type="entry name" value="GLYCOSYLTRANSFERASE"/>
    <property type="match status" value="1"/>
</dbReference>
<keyword evidence="6" id="KW-1133">Transmembrane helix</keyword>
<comment type="caution">
    <text evidence="8">The sequence shown here is derived from an EMBL/GenBank/DDBJ whole genome shotgun (WGS) entry which is preliminary data.</text>
</comment>
<dbReference type="InterPro" id="IPR007657">
    <property type="entry name" value="Glycosyltransferase_61"/>
</dbReference>
<name>A0A833R7J1_9POAL</name>
<comment type="pathway">
    <text evidence="2">Glycan metabolism.</text>
</comment>